<dbReference type="EMBL" id="BARS01049758">
    <property type="protein sequence ID" value="GAG36406.1"/>
    <property type="molecule type" value="Genomic_DNA"/>
</dbReference>
<comment type="caution">
    <text evidence="2">The sequence shown here is derived from an EMBL/GenBank/DDBJ whole genome shotgun (WGS) entry which is preliminary data.</text>
</comment>
<accession>X0YHV5</accession>
<proteinExistence type="predicted"/>
<evidence type="ECO:0000256" key="1">
    <source>
        <dbReference type="SAM" id="MobiDB-lite"/>
    </source>
</evidence>
<reference evidence="2" key="1">
    <citation type="journal article" date="2014" name="Front. Microbiol.">
        <title>High frequency of phylogenetically diverse reductive dehalogenase-homologous genes in deep subseafloor sedimentary metagenomes.</title>
        <authorList>
            <person name="Kawai M."/>
            <person name="Futagami T."/>
            <person name="Toyoda A."/>
            <person name="Takaki Y."/>
            <person name="Nishi S."/>
            <person name="Hori S."/>
            <person name="Arai W."/>
            <person name="Tsubouchi T."/>
            <person name="Morono Y."/>
            <person name="Uchiyama I."/>
            <person name="Ito T."/>
            <person name="Fujiyama A."/>
            <person name="Inagaki F."/>
            <person name="Takami H."/>
        </authorList>
    </citation>
    <scope>NUCLEOTIDE SEQUENCE</scope>
    <source>
        <strain evidence="2">Expedition CK06-06</strain>
    </source>
</reference>
<feature type="non-terminal residue" evidence="2">
    <location>
        <position position="137"/>
    </location>
</feature>
<feature type="region of interest" description="Disordered" evidence="1">
    <location>
        <begin position="59"/>
        <end position="95"/>
    </location>
</feature>
<organism evidence="2">
    <name type="scientific">marine sediment metagenome</name>
    <dbReference type="NCBI Taxonomy" id="412755"/>
    <lineage>
        <taxon>unclassified sequences</taxon>
        <taxon>metagenomes</taxon>
        <taxon>ecological metagenomes</taxon>
    </lineage>
</organism>
<dbReference type="AlphaFoldDB" id="X0YHV5"/>
<protein>
    <submittedName>
        <fullName evidence="2">Uncharacterized protein</fullName>
    </submittedName>
</protein>
<sequence>MSDVRELRKIGESLIKLIQVIKDRPPEQHIHNHYHLQPSHQVQQAGDVVEIGRMAPEVTHVPPSVDLDGVTVPDIPEPPPCPPNREVQTLDTKPRKVESRECGTCKHRETSVSVPPCSLCVKDDEEGYRLPNWEPKS</sequence>
<evidence type="ECO:0000313" key="2">
    <source>
        <dbReference type="EMBL" id="GAG36406.1"/>
    </source>
</evidence>
<name>X0YHV5_9ZZZZ</name>
<gene>
    <name evidence="2" type="ORF">S01H1_74376</name>
</gene>